<name>A0A8K0WSU4_9HYPO</name>
<comment type="caution">
    <text evidence="7">The sequence shown here is derived from an EMBL/GenBank/DDBJ whole genome shotgun (WGS) entry which is preliminary data.</text>
</comment>
<dbReference type="SUPFAM" id="SSF57850">
    <property type="entry name" value="RING/U-box"/>
    <property type="match status" value="1"/>
</dbReference>
<gene>
    <name evidence="7" type="ORF">B0I35DRAFT_429523</name>
</gene>
<feature type="region of interest" description="Disordered" evidence="4">
    <location>
        <begin position="1"/>
        <end position="53"/>
    </location>
</feature>
<accession>A0A8K0WSU4</accession>
<dbReference type="InterPro" id="IPR013083">
    <property type="entry name" value="Znf_RING/FYVE/PHD"/>
</dbReference>
<dbReference type="AlphaFoldDB" id="A0A8K0WSU4"/>
<evidence type="ECO:0000256" key="2">
    <source>
        <dbReference type="ARBA" id="ARBA00022771"/>
    </source>
</evidence>
<evidence type="ECO:0000256" key="3">
    <source>
        <dbReference type="ARBA" id="ARBA00022833"/>
    </source>
</evidence>
<organism evidence="7 8">
    <name type="scientific">Stachybotrys elegans</name>
    <dbReference type="NCBI Taxonomy" id="80388"/>
    <lineage>
        <taxon>Eukaryota</taxon>
        <taxon>Fungi</taxon>
        <taxon>Dikarya</taxon>
        <taxon>Ascomycota</taxon>
        <taxon>Pezizomycotina</taxon>
        <taxon>Sordariomycetes</taxon>
        <taxon>Hypocreomycetidae</taxon>
        <taxon>Hypocreales</taxon>
        <taxon>Stachybotryaceae</taxon>
        <taxon>Stachybotrys</taxon>
    </lineage>
</organism>
<dbReference type="EMBL" id="JAGPNK010000006">
    <property type="protein sequence ID" value="KAH7319657.1"/>
    <property type="molecule type" value="Genomic_DNA"/>
</dbReference>
<feature type="transmembrane region" description="Helical" evidence="5">
    <location>
        <begin position="264"/>
        <end position="284"/>
    </location>
</feature>
<dbReference type="Proteomes" id="UP000813444">
    <property type="component" value="Unassembled WGS sequence"/>
</dbReference>
<keyword evidence="5" id="KW-0812">Transmembrane</keyword>
<keyword evidence="5" id="KW-0472">Membrane</keyword>
<keyword evidence="2" id="KW-0863">Zinc-finger</keyword>
<dbReference type="Pfam" id="PF12906">
    <property type="entry name" value="RINGv"/>
    <property type="match status" value="1"/>
</dbReference>
<dbReference type="Gene3D" id="3.30.40.10">
    <property type="entry name" value="Zinc/RING finger domain, C3HC4 (zinc finger)"/>
    <property type="match status" value="1"/>
</dbReference>
<evidence type="ECO:0000256" key="4">
    <source>
        <dbReference type="SAM" id="MobiDB-lite"/>
    </source>
</evidence>
<feature type="transmembrane region" description="Helical" evidence="5">
    <location>
        <begin position="222"/>
        <end position="243"/>
    </location>
</feature>
<evidence type="ECO:0000259" key="6">
    <source>
        <dbReference type="PROSITE" id="PS51292"/>
    </source>
</evidence>
<evidence type="ECO:0000313" key="7">
    <source>
        <dbReference type="EMBL" id="KAH7319657.1"/>
    </source>
</evidence>
<keyword evidence="5" id="KW-1133">Transmembrane helix</keyword>
<dbReference type="OrthoDB" id="264354at2759"/>
<proteinExistence type="predicted"/>
<dbReference type="PANTHER" id="PTHR46347">
    <property type="entry name" value="RING/FYVE/PHD ZINC FINGER SUPERFAMILY PROTEIN"/>
    <property type="match status" value="1"/>
</dbReference>
<feature type="transmembrane region" description="Helical" evidence="5">
    <location>
        <begin position="153"/>
        <end position="175"/>
    </location>
</feature>
<evidence type="ECO:0000313" key="8">
    <source>
        <dbReference type="Proteomes" id="UP000813444"/>
    </source>
</evidence>
<keyword evidence="1" id="KW-0479">Metal-binding</keyword>
<keyword evidence="8" id="KW-1185">Reference proteome</keyword>
<sequence>MDTQPTWDWSAATADDAAARPADSATNQANPSPGDAGASQGTSSSSSSSRRHYGPRTCRICLETVYPTFPDTTASTLGIPVSSRPTYLSEDPDLGRLLSPCKCKGSQKYVHEGCLQAWRLANPTATRNYWSCPTCKFSYRMARLQYAAVLRSVWLRSLISLAVLVICTFAFGFIADPILDLWFDPVGTLSDTVTSVITDIEAMNPPKYQYSSTWGEHFLKGFFSLGLVGLFKSMLAMGPLHWFNVRIGLGSGRRGTGRARVDNINLAYVLIGAFTFLVGIWKVVNAVITRILKRVSDRVVDIGGDDDGEFEEAAAQEERKNQ</sequence>
<evidence type="ECO:0000256" key="5">
    <source>
        <dbReference type="SAM" id="Phobius"/>
    </source>
</evidence>
<dbReference type="SMART" id="SM00744">
    <property type="entry name" value="RINGv"/>
    <property type="match status" value="1"/>
</dbReference>
<feature type="domain" description="RING-CH-type" evidence="6">
    <location>
        <begin position="50"/>
        <end position="142"/>
    </location>
</feature>
<protein>
    <recommendedName>
        <fullName evidence="6">RING-CH-type domain-containing protein</fullName>
    </recommendedName>
</protein>
<reference evidence="7" key="1">
    <citation type="journal article" date="2021" name="Nat. Commun.">
        <title>Genetic determinants of endophytism in the Arabidopsis root mycobiome.</title>
        <authorList>
            <person name="Mesny F."/>
            <person name="Miyauchi S."/>
            <person name="Thiergart T."/>
            <person name="Pickel B."/>
            <person name="Atanasova L."/>
            <person name="Karlsson M."/>
            <person name="Huettel B."/>
            <person name="Barry K.W."/>
            <person name="Haridas S."/>
            <person name="Chen C."/>
            <person name="Bauer D."/>
            <person name="Andreopoulos W."/>
            <person name="Pangilinan J."/>
            <person name="LaButti K."/>
            <person name="Riley R."/>
            <person name="Lipzen A."/>
            <person name="Clum A."/>
            <person name="Drula E."/>
            <person name="Henrissat B."/>
            <person name="Kohler A."/>
            <person name="Grigoriev I.V."/>
            <person name="Martin F.M."/>
            <person name="Hacquard S."/>
        </authorList>
    </citation>
    <scope>NUCLEOTIDE SEQUENCE</scope>
    <source>
        <strain evidence="7">MPI-CAGE-CH-0235</strain>
    </source>
</reference>
<dbReference type="PROSITE" id="PS51292">
    <property type="entry name" value="ZF_RING_CH"/>
    <property type="match status" value="1"/>
</dbReference>
<keyword evidence="3" id="KW-0862">Zinc</keyword>
<evidence type="ECO:0000256" key="1">
    <source>
        <dbReference type="ARBA" id="ARBA00022723"/>
    </source>
</evidence>
<feature type="compositionally biased region" description="Low complexity" evidence="4">
    <location>
        <begin position="1"/>
        <end position="25"/>
    </location>
</feature>
<dbReference type="InterPro" id="IPR011016">
    <property type="entry name" value="Znf_RING-CH"/>
</dbReference>
<dbReference type="CDD" id="cd16495">
    <property type="entry name" value="RING_CH-C4HC3_MARCH"/>
    <property type="match status" value="1"/>
</dbReference>
<dbReference type="GO" id="GO:0008270">
    <property type="term" value="F:zinc ion binding"/>
    <property type="evidence" value="ECO:0007669"/>
    <property type="project" value="UniProtKB-KW"/>
</dbReference>
<dbReference type="PANTHER" id="PTHR46347:SF1">
    <property type="entry name" value="RING_FYVE_PHD ZINC FINGER SUPERFAMILY PROTEIN"/>
    <property type="match status" value="1"/>
</dbReference>